<protein>
    <recommendedName>
        <fullName evidence="2">SANT domain-containing protein</fullName>
    </recommendedName>
</protein>
<feature type="compositionally biased region" description="Basic and acidic residues" evidence="1">
    <location>
        <begin position="56"/>
        <end position="70"/>
    </location>
</feature>
<dbReference type="CDD" id="cd00167">
    <property type="entry name" value="SANT"/>
    <property type="match status" value="1"/>
</dbReference>
<dbReference type="Proteomes" id="UP000235392">
    <property type="component" value="Unassembled WGS sequence"/>
</dbReference>
<dbReference type="Gene3D" id="1.10.10.60">
    <property type="entry name" value="Homeodomain-like"/>
    <property type="match status" value="1"/>
</dbReference>
<evidence type="ECO:0000313" key="5">
    <source>
        <dbReference type="Proteomes" id="UP000235392"/>
    </source>
</evidence>
<dbReference type="GO" id="GO:0034967">
    <property type="term" value="C:Set3 complex"/>
    <property type="evidence" value="ECO:0007669"/>
    <property type="project" value="TreeGrafter"/>
</dbReference>
<dbReference type="InterPro" id="IPR009057">
    <property type="entry name" value="Homeodomain-like_sf"/>
</dbReference>
<dbReference type="PROSITE" id="PS51293">
    <property type="entry name" value="SANT"/>
    <property type="match status" value="1"/>
</dbReference>
<sequence>MSQVQAVVPQVEAMIPKFVAMILQFVAMIPQVVAMAPQVEAFAKFIVSLNSSSDTHPQEMADAHHPRHGDPQSLGRARHRRLGRSHPVELRRDHLVADRHGHSDDKNNTLVTDPIAFYQLTPLKTESASSLPEISNWAAQEHEAFEKSYAAQPKQFGWIASQVKTRTPAECVIHYYRTKWHPAKPSDQMQLPPTRSSPSPKLTPSYLKPSGEINLKPLHANKPGQQDRQLNHYHYHHHPLILIHPS</sequence>
<accession>A0A2N5TPE2</accession>
<dbReference type="PANTHER" id="PTHR13992">
    <property type="entry name" value="NUCLEAR RECEPTOR CO-REPRESSOR RELATED NCOR"/>
    <property type="match status" value="1"/>
</dbReference>
<dbReference type="EMBL" id="PGCI01000174">
    <property type="protein sequence ID" value="PLW35647.1"/>
    <property type="molecule type" value="Genomic_DNA"/>
</dbReference>
<evidence type="ECO:0000256" key="1">
    <source>
        <dbReference type="SAM" id="MobiDB-lite"/>
    </source>
</evidence>
<dbReference type="InterPro" id="IPR001005">
    <property type="entry name" value="SANT/Myb"/>
</dbReference>
<organism evidence="3 5">
    <name type="scientific">Puccinia coronata f. sp. avenae</name>
    <dbReference type="NCBI Taxonomy" id="200324"/>
    <lineage>
        <taxon>Eukaryota</taxon>
        <taxon>Fungi</taxon>
        <taxon>Dikarya</taxon>
        <taxon>Basidiomycota</taxon>
        <taxon>Pucciniomycotina</taxon>
        <taxon>Pucciniomycetes</taxon>
        <taxon>Pucciniales</taxon>
        <taxon>Pucciniaceae</taxon>
        <taxon>Puccinia</taxon>
    </lineage>
</organism>
<evidence type="ECO:0000259" key="2">
    <source>
        <dbReference type="PROSITE" id="PS51293"/>
    </source>
</evidence>
<dbReference type="InterPro" id="IPR017884">
    <property type="entry name" value="SANT_dom"/>
</dbReference>
<feature type="region of interest" description="Disordered" evidence="1">
    <location>
        <begin position="54"/>
        <end position="86"/>
    </location>
</feature>
<evidence type="ECO:0000313" key="4">
    <source>
        <dbReference type="EMBL" id="PLW35647.1"/>
    </source>
</evidence>
<dbReference type="InterPro" id="IPR051571">
    <property type="entry name" value="N-CoR_corepressor"/>
</dbReference>
<dbReference type="AlphaFoldDB" id="A0A2N5TPE2"/>
<dbReference type="EMBL" id="PGCI01000412">
    <property type="protein sequence ID" value="PLW27334.1"/>
    <property type="molecule type" value="Genomic_DNA"/>
</dbReference>
<name>A0A2N5TPE2_9BASI</name>
<feature type="compositionally biased region" description="Polar residues" evidence="1">
    <location>
        <begin position="187"/>
        <end position="202"/>
    </location>
</feature>
<dbReference type="PANTHER" id="PTHR13992:SF39">
    <property type="entry name" value="SMRTER, ISOFORM G"/>
    <property type="match status" value="1"/>
</dbReference>
<feature type="region of interest" description="Disordered" evidence="1">
    <location>
        <begin position="183"/>
        <end position="225"/>
    </location>
</feature>
<reference evidence="3 5" key="1">
    <citation type="submission" date="2017-11" db="EMBL/GenBank/DDBJ databases">
        <title>De novo assembly and phasing of dikaryotic genomes from two isolates of Puccinia coronata f. sp. avenae, the causal agent of oat crown rust.</title>
        <authorList>
            <person name="Miller M.E."/>
            <person name="Zhang Y."/>
            <person name="Omidvar V."/>
            <person name="Sperschneider J."/>
            <person name="Schwessinger B."/>
            <person name="Raley C."/>
            <person name="Palmer J.M."/>
            <person name="Garnica D."/>
            <person name="Upadhyaya N."/>
            <person name="Rathjen J."/>
            <person name="Taylor J.M."/>
            <person name="Park R.F."/>
            <person name="Dodds P.N."/>
            <person name="Hirsch C.D."/>
            <person name="Kianian S.F."/>
            <person name="Figueroa M."/>
        </authorList>
    </citation>
    <scope>NUCLEOTIDE SEQUENCE [LARGE SCALE GENOMIC DNA]</scope>
    <source>
        <strain evidence="3">12SD80</strain>
    </source>
</reference>
<evidence type="ECO:0000313" key="3">
    <source>
        <dbReference type="EMBL" id="PLW27334.1"/>
    </source>
</evidence>
<proteinExistence type="predicted"/>
<comment type="caution">
    <text evidence="3">The sequence shown here is derived from an EMBL/GenBank/DDBJ whole genome shotgun (WGS) entry which is preliminary data.</text>
</comment>
<feature type="domain" description="SANT" evidence="2">
    <location>
        <begin position="132"/>
        <end position="183"/>
    </location>
</feature>
<dbReference type="SUPFAM" id="SSF46689">
    <property type="entry name" value="Homeodomain-like"/>
    <property type="match status" value="1"/>
</dbReference>
<dbReference type="GO" id="GO:0006357">
    <property type="term" value="P:regulation of transcription by RNA polymerase II"/>
    <property type="evidence" value="ECO:0007669"/>
    <property type="project" value="TreeGrafter"/>
</dbReference>
<gene>
    <name evidence="4" type="ORF">PCASD_10224</name>
    <name evidence="3" type="ORF">PCASD_20052</name>
</gene>